<protein>
    <submittedName>
        <fullName evidence="8">Protein KRTCAP2 homolog</fullName>
    </submittedName>
</protein>
<keyword evidence="4 7" id="KW-1133">Transmembrane helix</keyword>
<evidence type="ECO:0000256" key="2">
    <source>
        <dbReference type="ARBA" id="ARBA00007279"/>
    </source>
</evidence>
<sequence length="151" mass="16042">MALPSNYSCVCAAALSLLTFAAMQVFREPLAAERSTTILGGFIGSIFFIFFLTAVGNGFTMLFGRTYQVKIVPEVAVCLVVSVFVSGLVHRVSASTCLIFSLLALYFMNRISQATYSSSSAYSQTSSAHKSPQGVATPKSPRGKRSGKGSS</sequence>
<dbReference type="GO" id="GO:0016020">
    <property type="term" value="C:membrane"/>
    <property type="evidence" value="ECO:0007669"/>
    <property type="project" value="UniProtKB-SubCell"/>
</dbReference>
<name>A0AA35R6N4_GEOBA</name>
<dbReference type="EMBL" id="CASHTH010000561">
    <property type="protein sequence ID" value="CAI8004426.1"/>
    <property type="molecule type" value="Genomic_DNA"/>
</dbReference>
<dbReference type="Proteomes" id="UP001174909">
    <property type="component" value="Unassembled WGS sequence"/>
</dbReference>
<dbReference type="PANTHER" id="PTHR32001:SF1">
    <property type="entry name" value="KERATINOCYTE-ASSOCIATED PROTEIN 2"/>
    <property type="match status" value="1"/>
</dbReference>
<keyword evidence="5 7" id="KW-0472">Membrane</keyword>
<evidence type="ECO:0000256" key="3">
    <source>
        <dbReference type="ARBA" id="ARBA00022692"/>
    </source>
</evidence>
<accession>A0AA35R6N4</accession>
<evidence type="ECO:0000256" key="1">
    <source>
        <dbReference type="ARBA" id="ARBA00004141"/>
    </source>
</evidence>
<evidence type="ECO:0000256" key="6">
    <source>
        <dbReference type="SAM" id="MobiDB-lite"/>
    </source>
</evidence>
<proteinExistence type="inferred from homology"/>
<comment type="similarity">
    <text evidence="2">Belongs to the KRTCAP2 family.</text>
</comment>
<keyword evidence="3 7" id="KW-0812">Transmembrane</keyword>
<evidence type="ECO:0000313" key="8">
    <source>
        <dbReference type="EMBL" id="CAI8004426.1"/>
    </source>
</evidence>
<dbReference type="InterPro" id="IPR018614">
    <property type="entry name" value="KRTCAP2"/>
</dbReference>
<feature type="compositionally biased region" description="Basic residues" evidence="6">
    <location>
        <begin position="141"/>
        <end position="151"/>
    </location>
</feature>
<organism evidence="8 9">
    <name type="scientific">Geodia barretti</name>
    <name type="common">Barrett's horny sponge</name>
    <dbReference type="NCBI Taxonomy" id="519541"/>
    <lineage>
        <taxon>Eukaryota</taxon>
        <taxon>Metazoa</taxon>
        <taxon>Porifera</taxon>
        <taxon>Demospongiae</taxon>
        <taxon>Heteroscleromorpha</taxon>
        <taxon>Tetractinellida</taxon>
        <taxon>Astrophorina</taxon>
        <taxon>Geodiidae</taxon>
        <taxon>Geodia</taxon>
    </lineage>
</organism>
<comment type="subcellular location">
    <subcellularLocation>
        <location evidence="1">Membrane</location>
        <topology evidence="1">Multi-pass membrane protein</topology>
    </subcellularLocation>
</comment>
<evidence type="ECO:0000313" key="9">
    <source>
        <dbReference type="Proteomes" id="UP001174909"/>
    </source>
</evidence>
<evidence type="ECO:0000256" key="7">
    <source>
        <dbReference type="SAM" id="Phobius"/>
    </source>
</evidence>
<dbReference type="AlphaFoldDB" id="A0AA35R6N4"/>
<dbReference type="Pfam" id="PF09775">
    <property type="entry name" value="Keratin_assoc"/>
    <property type="match status" value="1"/>
</dbReference>
<reference evidence="8" key="1">
    <citation type="submission" date="2023-03" db="EMBL/GenBank/DDBJ databases">
        <authorList>
            <person name="Steffen K."/>
            <person name="Cardenas P."/>
        </authorList>
    </citation>
    <scope>NUCLEOTIDE SEQUENCE</scope>
</reference>
<keyword evidence="9" id="KW-1185">Reference proteome</keyword>
<feature type="region of interest" description="Disordered" evidence="6">
    <location>
        <begin position="123"/>
        <end position="151"/>
    </location>
</feature>
<dbReference type="PANTHER" id="PTHR32001">
    <property type="entry name" value="KERATINOCYTE-ASSOCIATED PROTEIN 2"/>
    <property type="match status" value="1"/>
</dbReference>
<comment type="caution">
    <text evidence="8">The sequence shown here is derived from an EMBL/GenBank/DDBJ whole genome shotgun (WGS) entry which is preliminary data.</text>
</comment>
<gene>
    <name evidence="8" type="ORF">GBAR_LOCUS3915</name>
</gene>
<feature type="transmembrane region" description="Helical" evidence="7">
    <location>
        <begin position="37"/>
        <end position="63"/>
    </location>
</feature>
<feature type="transmembrane region" description="Helical" evidence="7">
    <location>
        <begin position="75"/>
        <end position="108"/>
    </location>
</feature>
<evidence type="ECO:0000256" key="4">
    <source>
        <dbReference type="ARBA" id="ARBA00022989"/>
    </source>
</evidence>
<evidence type="ECO:0000256" key="5">
    <source>
        <dbReference type="ARBA" id="ARBA00023136"/>
    </source>
</evidence>